<sequence length="259" mass="30124">MSTKKPKLYRFYLSEKYDENRQISFNLKRAGIKAYTNFKSFKEGIEEFNVIAPQLDGDSRIWFHQNGAYRGSTTPEKTVTMLSRVQDQKVRDEEVIEFINKEELVDVSPSKANKEKVEEVKVVEEVKEAIDLDKVAKELKVFVNYADQKTASEVTLDDVLSSENQYEFVATALSWNDDNTVTAAYVVRNGAESSKEHTRLIDGFKAIEMNKPKQIYTHYVSRTIWGKPIIWLWSFAVILEIICIIILILRMYVWEGFFF</sequence>
<dbReference type="RefSeq" id="WP_129687443.1">
    <property type="nucleotide sequence ID" value="NZ_LR214970.1"/>
</dbReference>
<keyword evidence="1" id="KW-1133">Transmembrane helix</keyword>
<name>A0A449A8E3_9BACT</name>
<dbReference type="Proteomes" id="UP000290942">
    <property type="component" value="Chromosome"/>
</dbReference>
<evidence type="ECO:0000256" key="1">
    <source>
        <dbReference type="SAM" id="Phobius"/>
    </source>
</evidence>
<keyword evidence="1" id="KW-0812">Transmembrane</keyword>
<proteinExistence type="predicted"/>
<dbReference type="EMBL" id="LR214970">
    <property type="protein sequence ID" value="VEU60494.1"/>
    <property type="molecule type" value="Genomic_DNA"/>
</dbReference>
<evidence type="ECO:0000313" key="3">
    <source>
        <dbReference type="Proteomes" id="UP000290942"/>
    </source>
</evidence>
<protein>
    <submittedName>
        <fullName evidence="2">Uncharacterized protein</fullName>
    </submittedName>
</protein>
<gene>
    <name evidence="2" type="ORF">NCTC10122_00082</name>
</gene>
<organism evidence="2 3">
    <name type="scientific">Mycoplasmopsis bovigenitalium</name>
    <dbReference type="NCBI Taxonomy" id="2112"/>
    <lineage>
        <taxon>Bacteria</taxon>
        <taxon>Bacillati</taxon>
        <taxon>Mycoplasmatota</taxon>
        <taxon>Mycoplasmoidales</taxon>
        <taxon>Metamycoplasmataceae</taxon>
        <taxon>Mycoplasmopsis</taxon>
    </lineage>
</organism>
<reference evidence="2 3" key="1">
    <citation type="submission" date="2019-01" db="EMBL/GenBank/DDBJ databases">
        <authorList>
            <consortium name="Pathogen Informatics"/>
        </authorList>
    </citation>
    <scope>NUCLEOTIDE SEQUENCE [LARGE SCALE GENOMIC DNA]</scope>
    <source>
        <strain evidence="2 3">NCTC10122</strain>
    </source>
</reference>
<feature type="transmembrane region" description="Helical" evidence="1">
    <location>
        <begin position="230"/>
        <end position="253"/>
    </location>
</feature>
<evidence type="ECO:0000313" key="2">
    <source>
        <dbReference type="EMBL" id="VEU60494.1"/>
    </source>
</evidence>
<dbReference type="AlphaFoldDB" id="A0A449A8E3"/>
<keyword evidence="1" id="KW-0472">Membrane</keyword>
<accession>A0A449A8E3</accession>